<evidence type="ECO:0000256" key="2">
    <source>
        <dbReference type="SAM" id="Phobius"/>
    </source>
</evidence>
<evidence type="ECO:0000313" key="3">
    <source>
        <dbReference type="EMBL" id="CEP01443.1"/>
    </source>
</evidence>
<gene>
    <name evidence="3" type="ORF">PBRA_002048</name>
    <name evidence="4" type="ORF">PLBR_LOCUS486</name>
</gene>
<evidence type="ECO:0000313" key="5">
    <source>
        <dbReference type="Proteomes" id="UP000039324"/>
    </source>
</evidence>
<keyword evidence="2" id="KW-1133">Transmembrane helix</keyword>
<reference evidence="3 5" key="1">
    <citation type="submission" date="2015-02" db="EMBL/GenBank/DDBJ databases">
        <authorList>
            <person name="Chooi Y.-H."/>
        </authorList>
    </citation>
    <scope>NUCLEOTIDE SEQUENCE [LARGE SCALE GENOMIC DNA]</scope>
    <source>
        <strain evidence="3">E3</strain>
    </source>
</reference>
<dbReference type="Proteomes" id="UP000290189">
    <property type="component" value="Unassembled WGS sequence"/>
</dbReference>
<dbReference type="Proteomes" id="UP000039324">
    <property type="component" value="Unassembled WGS sequence"/>
</dbReference>
<keyword evidence="1" id="KW-0175">Coiled coil</keyword>
<evidence type="ECO:0000256" key="1">
    <source>
        <dbReference type="SAM" id="Coils"/>
    </source>
</evidence>
<keyword evidence="2" id="KW-0472">Membrane</keyword>
<geneLocation type="mitochondrion" evidence="4"/>
<dbReference type="EMBL" id="OVEO01000001">
    <property type="protein sequence ID" value="SPQ93271.1"/>
    <property type="molecule type" value="Genomic_DNA"/>
</dbReference>
<reference evidence="4 6" key="2">
    <citation type="submission" date="2018-03" db="EMBL/GenBank/DDBJ databases">
        <authorList>
            <person name="Fogelqvist J."/>
        </authorList>
    </citation>
    <scope>NUCLEOTIDE SEQUENCE [LARGE SCALE GENOMIC DNA]</scope>
</reference>
<name>A0A0G4J1C5_PLABS</name>
<keyword evidence="2" id="KW-0812">Transmembrane</keyword>
<protein>
    <submittedName>
        <fullName evidence="3">Uncharacterized protein</fullName>
    </submittedName>
</protein>
<evidence type="ECO:0000313" key="6">
    <source>
        <dbReference type="Proteomes" id="UP000290189"/>
    </source>
</evidence>
<keyword evidence="5" id="KW-1185">Reference proteome</keyword>
<organism evidence="3 5">
    <name type="scientific">Plasmodiophora brassicae</name>
    <name type="common">Clubroot disease agent</name>
    <dbReference type="NCBI Taxonomy" id="37360"/>
    <lineage>
        <taxon>Eukaryota</taxon>
        <taxon>Sar</taxon>
        <taxon>Rhizaria</taxon>
        <taxon>Endomyxa</taxon>
        <taxon>Phytomyxea</taxon>
        <taxon>Plasmodiophorida</taxon>
        <taxon>Plasmodiophoridae</taxon>
        <taxon>Plasmodiophora</taxon>
    </lineage>
</organism>
<proteinExistence type="predicted"/>
<dbReference type="EMBL" id="CDSF01000112">
    <property type="protein sequence ID" value="CEP01443.1"/>
    <property type="molecule type" value="Genomic_DNA"/>
</dbReference>
<feature type="coiled-coil region" evidence="1">
    <location>
        <begin position="29"/>
        <end position="192"/>
    </location>
</feature>
<accession>A0A0G4J1C5</accession>
<dbReference type="SUPFAM" id="SSF57997">
    <property type="entry name" value="Tropomyosin"/>
    <property type="match status" value="1"/>
</dbReference>
<dbReference type="AlphaFoldDB" id="A0A0G4J1C5"/>
<keyword evidence="4" id="KW-0496">Mitochondrion</keyword>
<feature type="transmembrane region" description="Helical" evidence="2">
    <location>
        <begin position="234"/>
        <end position="254"/>
    </location>
</feature>
<evidence type="ECO:0000313" key="4">
    <source>
        <dbReference type="EMBL" id="SPQ93271.1"/>
    </source>
</evidence>
<sequence length="256" mass="28845">MPDGILISEEEFARVVSLKAAHDTGAERQRELAERNRALARSLDECRAEAARFEAQLQALRDDVDKAGRRARTAEELAASLQADLLAKESEVALLESNVTSLTAKLHGAEEAILQHKVQEADGIGHRQQHQRAARMVAQLEQQLMRKQEEASVSERKLAEMQEALHRLEAVVQQYTDDRERYEHDLKTLESTSTSSNAVIPFNPSTFLETCTKADLLVKIDELKSAKRRFAIRVYSQLLVLFTFLILFALVVPLDI</sequence>